<dbReference type="PANTHER" id="PTHR22878:SF72">
    <property type="entry name" value="DYNEIN HEAVY CHAIN 3, AXONEMAL"/>
    <property type="match status" value="1"/>
</dbReference>
<dbReference type="FunFam" id="1.20.920.30:FF:000002">
    <property type="entry name" value="Dynein axonemal heavy chain 3"/>
    <property type="match status" value="1"/>
</dbReference>
<organism evidence="2 3">
    <name type="scientific">Elysia marginata</name>
    <dbReference type="NCBI Taxonomy" id="1093978"/>
    <lineage>
        <taxon>Eukaryota</taxon>
        <taxon>Metazoa</taxon>
        <taxon>Spiralia</taxon>
        <taxon>Lophotrochozoa</taxon>
        <taxon>Mollusca</taxon>
        <taxon>Gastropoda</taxon>
        <taxon>Heterobranchia</taxon>
        <taxon>Euthyneura</taxon>
        <taxon>Panpulmonata</taxon>
        <taxon>Sacoglossa</taxon>
        <taxon>Placobranchoidea</taxon>
        <taxon>Plakobranchidae</taxon>
        <taxon>Elysia</taxon>
    </lineage>
</organism>
<dbReference type="GO" id="GO:0007018">
    <property type="term" value="P:microtubule-based movement"/>
    <property type="evidence" value="ECO:0007669"/>
    <property type="project" value="InterPro"/>
</dbReference>
<dbReference type="InterPro" id="IPR041589">
    <property type="entry name" value="DNAH3_AAA_lid_1"/>
</dbReference>
<dbReference type="Pfam" id="PF17857">
    <property type="entry name" value="AAA_lid_1"/>
    <property type="match status" value="1"/>
</dbReference>
<protein>
    <submittedName>
        <fullName evidence="2">Dynein heavy chain 3, axonemal</fullName>
    </submittedName>
</protein>
<dbReference type="Proteomes" id="UP000762676">
    <property type="component" value="Unassembled WGS sequence"/>
</dbReference>
<dbReference type="EMBL" id="BMAT01013530">
    <property type="protein sequence ID" value="GFS14656.1"/>
    <property type="molecule type" value="Genomic_DNA"/>
</dbReference>
<evidence type="ECO:0000313" key="3">
    <source>
        <dbReference type="Proteomes" id="UP000762676"/>
    </source>
</evidence>
<evidence type="ECO:0000259" key="1">
    <source>
        <dbReference type="SMART" id="SM00382"/>
    </source>
</evidence>
<dbReference type="GO" id="GO:0030286">
    <property type="term" value="C:dynein complex"/>
    <property type="evidence" value="ECO:0007669"/>
    <property type="project" value="InterPro"/>
</dbReference>
<name>A0AAV4IX00_9GAST</name>
<accession>A0AAV4IX00</accession>
<dbReference type="SUPFAM" id="SSF52540">
    <property type="entry name" value="P-loop containing nucleoside triphosphate hydrolases"/>
    <property type="match status" value="1"/>
</dbReference>
<dbReference type="Gene3D" id="1.20.920.30">
    <property type="match status" value="1"/>
</dbReference>
<sequence>MKTVEILSKINALIINTVDTERQRYFLHRFLLKDTPLLFVGPTGTGKSAITNSYLLELPRDKYIINNINFSAQTSANQTQDIIFSKLERRGKGVFGPAAGKKLCVFVDDLNMPAKEKYGAQPPIEILRQWIDHRFWFDRKDTSMLNLMDIVMLSAMGPPGGGRNNVTPRFLRHFNVIAIEMFDEETMKNIFSPIIDWHFKAFETTQRKYSRIILTATMEVYQNAIVNFLPTPSKSHYLFNLRDFARVVQGILLLKPSLVPDGVEGSQKITRLWIHEVYRVFYDRLVDENDRDQFFRMVKVRATF</sequence>
<dbReference type="Gene3D" id="3.40.50.300">
    <property type="entry name" value="P-loop containing nucleotide triphosphate hydrolases"/>
    <property type="match status" value="1"/>
</dbReference>
<dbReference type="AlphaFoldDB" id="A0AAV4IX00"/>
<dbReference type="SMART" id="SM00382">
    <property type="entry name" value="AAA"/>
    <property type="match status" value="1"/>
</dbReference>
<dbReference type="PANTHER" id="PTHR22878">
    <property type="entry name" value="DYNEIN HEAVY CHAIN 6, AXONEMAL-LIKE-RELATED"/>
    <property type="match status" value="1"/>
</dbReference>
<dbReference type="GO" id="GO:0051959">
    <property type="term" value="F:dynein light intermediate chain binding"/>
    <property type="evidence" value="ECO:0007669"/>
    <property type="project" value="InterPro"/>
</dbReference>
<dbReference type="InterPro" id="IPR003593">
    <property type="entry name" value="AAA+_ATPase"/>
</dbReference>
<proteinExistence type="predicted"/>
<evidence type="ECO:0000313" key="2">
    <source>
        <dbReference type="EMBL" id="GFS14656.1"/>
    </source>
</evidence>
<keyword evidence="3" id="KW-1185">Reference proteome</keyword>
<feature type="domain" description="AAA+ ATPase" evidence="1">
    <location>
        <begin position="33"/>
        <end position="180"/>
    </location>
</feature>
<dbReference type="GO" id="GO:0045505">
    <property type="term" value="F:dynein intermediate chain binding"/>
    <property type="evidence" value="ECO:0007669"/>
    <property type="project" value="InterPro"/>
</dbReference>
<reference evidence="2 3" key="1">
    <citation type="journal article" date="2021" name="Elife">
        <title>Chloroplast acquisition without the gene transfer in kleptoplastic sea slugs, Plakobranchus ocellatus.</title>
        <authorList>
            <person name="Maeda T."/>
            <person name="Takahashi S."/>
            <person name="Yoshida T."/>
            <person name="Shimamura S."/>
            <person name="Takaki Y."/>
            <person name="Nagai Y."/>
            <person name="Toyoda A."/>
            <person name="Suzuki Y."/>
            <person name="Arimoto A."/>
            <person name="Ishii H."/>
            <person name="Satoh N."/>
            <person name="Nishiyama T."/>
            <person name="Hasebe M."/>
            <person name="Maruyama T."/>
            <person name="Minagawa J."/>
            <person name="Obokata J."/>
            <person name="Shigenobu S."/>
        </authorList>
    </citation>
    <scope>NUCLEOTIDE SEQUENCE [LARGE SCALE GENOMIC DNA]</scope>
</reference>
<dbReference type="Pfam" id="PF12775">
    <property type="entry name" value="AAA_7"/>
    <property type="match status" value="1"/>
</dbReference>
<dbReference type="InterPro" id="IPR026983">
    <property type="entry name" value="DHC"/>
</dbReference>
<dbReference type="InterPro" id="IPR027417">
    <property type="entry name" value="P-loop_NTPase"/>
</dbReference>
<gene>
    <name evidence="2" type="ORF">ElyMa_006751400</name>
</gene>
<comment type="caution">
    <text evidence="2">The sequence shown here is derived from an EMBL/GenBank/DDBJ whole genome shotgun (WGS) entry which is preliminary data.</text>
</comment>